<feature type="compositionally biased region" description="Low complexity" evidence="4">
    <location>
        <begin position="199"/>
        <end position="208"/>
    </location>
</feature>
<dbReference type="OrthoDB" id="6159439at2759"/>
<feature type="compositionally biased region" description="Pro residues" evidence="4">
    <location>
        <begin position="219"/>
        <end position="230"/>
    </location>
</feature>
<feature type="compositionally biased region" description="Low complexity" evidence="4">
    <location>
        <begin position="79"/>
        <end position="93"/>
    </location>
</feature>
<evidence type="ECO:0000259" key="5">
    <source>
        <dbReference type="PROSITE" id="PS51319"/>
    </source>
</evidence>
<feature type="compositionally biased region" description="Pro residues" evidence="4">
    <location>
        <begin position="740"/>
        <end position="754"/>
    </location>
</feature>
<evidence type="ECO:0000313" key="6">
    <source>
        <dbReference type="EMBL" id="GJE84818.1"/>
    </source>
</evidence>
<dbReference type="InterPro" id="IPR003617">
    <property type="entry name" value="TFIIS/CRSP70_N_sub"/>
</dbReference>
<feature type="compositionally biased region" description="Pro residues" evidence="4">
    <location>
        <begin position="94"/>
        <end position="104"/>
    </location>
</feature>
<dbReference type="SMART" id="SM00509">
    <property type="entry name" value="TFS2N"/>
    <property type="match status" value="1"/>
</dbReference>
<proteinExistence type="predicted"/>
<accession>A0A9P3FYB2</accession>
<feature type="region of interest" description="Disordered" evidence="4">
    <location>
        <begin position="214"/>
        <end position="233"/>
    </location>
</feature>
<evidence type="ECO:0000256" key="2">
    <source>
        <dbReference type="ARBA" id="ARBA00023242"/>
    </source>
</evidence>
<dbReference type="InterPro" id="IPR017923">
    <property type="entry name" value="TFIIS_N"/>
</dbReference>
<feature type="compositionally biased region" description="Polar residues" evidence="4">
    <location>
        <begin position="124"/>
        <end position="172"/>
    </location>
</feature>
<evidence type="ECO:0000256" key="3">
    <source>
        <dbReference type="PROSITE-ProRule" id="PRU00649"/>
    </source>
</evidence>
<dbReference type="EMBL" id="BPQB01000001">
    <property type="protein sequence ID" value="GJE84818.1"/>
    <property type="molecule type" value="Genomic_DNA"/>
</dbReference>
<feature type="compositionally biased region" description="Low complexity" evidence="4">
    <location>
        <begin position="173"/>
        <end position="189"/>
    </location>
</feature>
<dbReference type="InterPro" id="IPR035441">
    <property type="entry name" value="TFIIS/LEDGF_dom_sf"/>
</dbReference>
<keyword evidence="2 3" id="KW-0539">Nucleus</keyword>
<feature type="region of interest" description="Disordered" evidence="4">
    <location>
        <begin position="1"/>
        <end position="30"/>
    </location>
</feature>
<feature type="compositionally biased region" description="Basic and acidic residues" evidence="4">
    <location>
        <begin position="780"/>
        <end position="793"/>
    </location>
</feature>
<dbReference type="SUPFAM" id="SSF47676">
    <property type="entry name" value="Conserved domain common to transcription factors TFIIS, elongin A, CRSP70"/>
    <property type="match status" value="1"/>
</dbReference>
<feature type="region of interest" description="Disordered" evidence="4">
    <location>
        <begin position="506"/>
        <end position="537"/>
    </location>
</feature>
<protein>
    <recommendedName>
        <fullName evidence="5">TFIIS N-terminal domain-containing protein</fullName>
    </recommendedName>
</protein>
<feature type="compositionally biased region" description="Basic and acidic residues" evidence="4">
    <location>
        <begin position="392"/>
        <end position="407"/>
    </location>
</feature>
<reference evidence="6 7" key="1">
    <citation type="submission" date="2021-08" db="EMBL/GenBank/DDBJ databases">
        <title>Draft Genome Sequence of Phanerochaete sordida strain YK-624.</title>
        <authorList>
            <person name="Mori T."/>
            <person name="Dohra H."/>
            <person name="Suzuki T."/>
            <person name="Kawagishi H."/>
            <person name="Hirai H."/>
        </authorList>
    </citation>
    <scope>NUCLEOTIDE SEQUENCE [LARGE SCALE GENOMIC DNA]</scope>
    <source>
        <strain evidence="6 7">YK-624</strain>
    </source>
</reference>
<dbReference type="Pfam" id="PF08711">
    <property type="entry name" value="Med26"/>
    <property type="match status" value="1"/>
</dbReference>
<dbReference type="GO" id="GO:0005634">
    <property type="term" value="C:nucleus"/>
    <property type="evidence" value="ECO:0007669"/>
    <property type="project" value="UniProtKB-SubCell"/>
</dbReference>
<comment type="caution">
    <text evidence="6">The sequence shown here is derived from an EMBL/GenBank/DDBJ whole genome shotgun (WGS) entry which is preliminary data.</text>
</comment>
<feature type="domain" description="TFIIS N-terminal" evidence="5">
    <location>
        <begin position="305"/>
        <end position="382"/>
    </location>
</feature>
<feature type="region of interest" description="Disordered" evidence="4">
    <location>
        <begin position="64"/>
        <end position="208"/>
    </location>
</feature>
<gene>
    <name evidence="6" type="ORF">PsYK624_008940</name>
</gene>
<organism evidence="6 7">
    <name type="scientific">Phanerochaete sordida</name>
    <dbReference type="NCBI Taxonomy" id="48140"/>
    <lineage>
        <taxon>Eukaryota</taxon>
        <taxon>Fungi</taxon>
        <taxon>Dikarya</taxon>
        <taxon>Basidiomycota</taxon>
        <taxon>Agaricomycotina</taxon>
        <taxon>Agaricomycetes</taxon>
        <taxon>Polyporales</taxon>
        <taxon>Phanerochaetaceae</taxon>
        <taxon>Phanerochaete</taxon>
    </lineage>
</organism>
<feature type="region of interest" description="Disordered" evidence="4">
    <location>
        <begin position="378"/>
        <end position="426"/>
    </location>
</feature>
<dbReference type="AlphaFoldDB" id="A0A9P3FYB2"/>
<dbReference type="PANTHER" id="PTHR23330:SF9">
    <property type="entry name" value="PROLINE-RICH PROTEIN 11"/>
    <property type="match status" value="1"/>
</dbReference>
<feature type="compositionally biased region" description="Gly residues" evidence="4">
    <location>
        <begin position="804"/>
        <end position="816"/>
    </location>
</feature>
<sequence length="842" mass="90426">MDMNEFAMDLSGHVPPSQSPTLQQQSPSAPYYSFQHPSNYYLAGTPGYGAVSYATSSWPATPSLPLSSYSSLNGATTTSSQSPPSQQPSAQSPPHHPPPPPPVMINPSMTLNMNGSSSSPPPQYQTTYLSHTSHAQQRSPYTTYQHSPPPSTMSINPSFVHTTPSHFQQIHRQSSLQQTQPSPQATLSPYHLHSPPIPTASSPPISTSSFYAQPQLVQPAPPPPPQPSGPTPEQLRERFLAGLKPLLQPNYFSGGGAVQKLTGHIDDYGILKVDVPTRLDILVKIRDNAPNHYFRAWAENNLAMLITKRWLTDSVAEGKTESAKTTMPLLHILDRLPMSIECLKDSGIGKEVKRVSKSSSNSAIRDMASNIASKWRALLPPGPLQTPASTKASEDAELKSKKRKAEELPAAAKGQPAAKRGTVTTVASTSKTTTAATAAKKPSAKGTAVKDAKTDTSFFSAAKPKPKLPDFKKAAVTVKKEQLDPTVAPPSSYNHFEDLIKSIKPRKESPAVATPPPPATVSGPAVPADPKSLSKKKSVTWAPDGQLELVKIIERAVYDDDAADGMHGAHSVRELERGEGAALIAHLFEEQVDWSEPLIIEIPPEIEISERGKDSIEKIVQDEREQNALGALYMADNQIPESAGEPAFLLPDDQVDIQAKPMLVGEDVEALFWSGAPAPAAMASSVAELVGQLTAGSVPDVVMADAAAPPAFDPNVLANIRPEQLQQLVQQAQALQGVAPPYPPGPPGPPPPTGPRMNGEQEWNAPPFQDYDRAYEDKDRPWGREDGWADHGARGRGRGKGRGEGFGRGGGGGGGFRGRKRPCTFFQQGRQVALLPCIEYLD</sequence>
<evidence type="ECO:0000313" key="7">
    <source>
        <dbReference type="Proteomes" id="UP000703269"/>
    </source>
</evidence>
<evidence type="ECO:0000256" key="4">
    <source>
        <dbReference type="SAM" id="MobiDB-lite"/>
    </source>
</evidence>
<comment type="subcellular location">
    <subcellularLocation>
        <location evidence="1 3">Nucleus</location>
    </subcellularLocation>
</comment>
<feature type="compositionally biased region" description="Low complexity" evidence="4">
    <location>
        <begin position="15"/>
        <end position="28"/>
    </location>
</feature>
<dbReference type="PROSITE" id="PS51319">
    <property type="entry name" value="TFIIS_N"/>
    <property type="match status" value="1"/>
</dbReference>
<name>A0A9P3FYB2_9APHY</name>
<evidence type="ECO:0000256" key="1">
    <source>
        <dbReference type="ARBA" id="ARBA00004123"/>
    </source>
</evidence>
<feature type="region of interest" description="Disordered" evidence="4">
    <location>
        <begin position="780"/>
        <end position="817"/>
    </location>
</feature>
<feature type="region of interest" description="Disordered" evidence="4">
    <location>
        <begin position="737"/>
        <end position="761"/>
    </location>
</feature>
<dbReference type="PANTHER" id="PTHR23330">
    <property type="entry name" value="P300 TRANSCRIPTIONAL COFACTOR JMY-RELATED"/>
    <property type="match status" value="1"/>
</dbReference>
<keyword evidence="7" id="KW-1185">Reference proteome</keyword>
<dbReference type="Proteomes" id="UP000703269">
    <property type="component" value="Unassembled WGS sequence"/>
</dbReference>
<dbReference type="Gene3D" id="1.20.930.10">
    <property type="entry name" value="Conserved domain common to transcription factors TFIIS, elongin A, CRSP70"/>
    <property type="match status" value="1"/>
</dbReference>